<reference evidence="1 2" key="1">
    <citation type="journal article" date="2019" name="Nat. Ecol. Evol.">
        <title>Megaphylogeny resolves global patterns of mushroom evolution.</title>
        <authorList>
            <person name="Varga T."/>
            <person name="Krizsan K."/>
            <person name="Foldi C."/>
            <person name="Dima B."/>
            <person name="Sanchez-Garcia M."/>
            <person name="Sanchez-Ramirez S."/>
            <person name="Szollosi G.J."/>
            <person name="Szarkandi J.G."/>
            <person name="Papp V."/>
            <person name="Albert L."/>
            <person name="Andreopoulos W."/>
            <person name="Angelini C."/>
            <person name="Antonin V."/>
            <person name="Barry K.W."/>
            <person name="Bougher N.L."/>
            <person name="Buchanan P."/>
            <person name="Buyck B."/>
            <person name="Bense V."/>
            <person name="Catcheside P."/>
            <person name="Chovatia M."/>
            <person name="Cooper J."/>
            <person name="Damon W."/>
            <person name="Desjardin D."/>
            <person name="Finy P."/>
            <person name="Geml J."/>
            <person name="Haridas S."/>
            <person name="Hughes K."/>
            <person name="Justo A."/>
            <person name="Karasinski D."/>
            <person name="Kautmanova I."/>
            <person name="Kiss B."/>
            <person name="Kocsube S."/>
            <person name="Kotiranta H."/>
            <person name="LaButti K.M."/>
            <person name="Lechner B.E."/>
            <person name="Liimatainen K."/>
            <person name="Lipzen A."/>
            <person name="Lukacs Z."/>
            <person name="Mihaltcheva S."/>
            <person name="Morgado L.N."/>
            <person name="Niskanen T."/>
            <person name="Noordeloos M.E."/>
            <person name="Ohm R.A."/>
            <person name="Ortiz-Santana B."/>
            <person name="Ovrebo C."/>
            <person name="Racz N."/>
            <person name="Riley R."/>
            <person name="Savchenko A."/>
            <person name="Shiryaev A."/>
            <person name="Soop K."/>
            <person name="Spirin V."/>
            <person name="Szebenyi C."/>
            <person name="Tomsovsky M."/>
            <person name="Tulloss R.E."/>
            <person name="Uehling J."/>
            <person name="Grigoriev I.V."/>
            <person name="Vagvolgyi C."/>
            <person name="Papp T."/>
            <person name="Martin F.M."/>
            <person name="Miettinen O."/>
            <person name="Hibbett D.S."/>
            <person name="Nagy L.G."/>
        </authorList>
    </citation>
    <scope>NUCLEOTIDE SEQUENCE [LARGE SCALE GENOMIC DNA]</scope>
    <source>
        <strain evidence="1 2">CBS 962.96</strain>
    </source>
</reference>
<proteinExistence type="predicted"/>
<evidence type="ECO:0000313" key="1">
    <source>
        <dbReference type="EMBL" id="THU77144.1"/>
    </source>
</evidence>
<evidence type="ECO:0008006" key="3">
    <source>
        <dbReference type="Google" id="ProtNLM"/>
    </source>
</evidence>
<keyword evidence="2" id="KW-1185">Reference proteome</keyword>
<dbReference type="EMBL" id="ML180537">
    <property type="protein sequence ID" value="THU77144.1"/>
    <property type="molecule type" value="Genomic_DNA"/>
</dbReference>
<feature type="non-terminal residue" evidence="1">
    <location>
        <position position="76"/>
    </location>
</feature>
<gene>
    <name evidence="1" type="ORF">K435DRAFT_703039</name>
</gene>
<sequence length="76" mass="8766">MLPQELVDSIIDHLFDDPVSLKTCALVSKSWLPSTRHHIFHHIRLDPSQNPNPTKSLCRLLKTTPEIRPCVQHLHL</sequence>
<dbReference type="InterPro" id="IPR036047">
    <property type="entry name" value="F-box-like_dom_sf"/>
</dbReference>
<dbReference type="Proteomes" id="UP000297245">
    <property type="component" value="Unassembled WGS sequence"/>
</dbReference>
<protein>
    <recommendedName>
        <fullName evidence="3">F-box domain-containing protein</fullName>
    </recommendedName>
</protein>
<evidence type="ECO:0000313" key="2">
    <source>
        <dbReference type="Proteomes" id="UP000297245"/>
    </source>
</evidence>
<organism evidence="1 2">
    <name type="scientific">Dendrothele bispora (strain CBS 962.96)</name>
    <dbReference type="NCBI Taxonomy" id="1314807"/>
    <lineage>
        <taxon>Eukaryota</taxon>
        <taxon>Fungi</taxon>
        <taxon>Dikarya</taxon>
        <taxon>Basidiomycota</taxon>
        <taxon>Agaricomycotina</taxon>
        <taxon>Agaricomycetes</taxon>
        <taxon>Agaricomycetidae</taxon>
        <taxon>Agaricales</taxon>
        <taxon>Agaricales incertae sedis</taxon>
        <taxon>Dendrothele</taxon>
    </lineage>
</organism>
<accession>A0A4S8KNB3</accession>
<dbReference type="OrthoDB" id="2788229at2759"/>
<dbReference type="SUPFAM" id="SSF81383">
    <property type="entry name" value="F-box domain"/>
    <property type="match status" value="1"/>
</dbReference>
<dbReference type="AlphaFoldDB" id="A0A4S8KNB3"/>
<name>A0A4S8KNB3_DENBC</name>